<dbReference type="RefSeq" id="WP_137628349.1">
    <property type="nucleotide sequence ID" value="NZ_BJDJ01000008.1"/>
</dbReference>
<proteinExistence type="predicted"/>
<comment type="caution">
    <text evidence="4">The sequence shown here is derived from an EMBL/GenBank/DDBJ whole genome shotgun (WGS) entry which is preliminary data.</text>
</comment>
<dbReference type="InterPro" id="IPR005195">
    <property type="entry name" value="Glyco_hydro_65_M"/>
</dbReference>
<dbReference type="GO" id="GO:0016787">
    <property type="term" value="F:hydrolase activity"/>
    <property type="evidence" value="ECO:0007669"/>
    <property type="project" value="UniProtKB-KW"/>
</dbReference>
<dbReference type="InterPro" id="IPR005194">
    <property type="entry name" value="Glyco_hydro_65_C"/>
</dbReference>
<feature type="domain" description="Glycoside hydrolase family 65 N-terminal" evidence="3">
    <location>
        <begin position="129"/>
        <end position="374"/>
    </location>
</feature>
<dbReference type="Pfam" id="PF03636">
    <property type="entry name" value="Glyco_hydro_65N"/>
    <property type="match status" value="1"/>
</dbReference>
<dbReference type="InterPro" id="IPR011013">
    <property type="entry name" value="Gal_mutarotase_sf_dom"/>
</dbReference>
<reference evidence="5" key="1">
    <citation type="journal article" date="2019" name="Int. J. Syst. Evol. Microbiol.">
        <title>The Global Catalogue of Microorganisms (GCM) 10K type strain sequencing project: providing services to taxonomists for standard genome sequencing and annotation.</title>
        <authorList>
            <consortium name="The Broad Institute Genomics Platform"/>
            <consortium name="The Broad Institute Genome Sequencing Center for Infectious Disease"/>
            <person name="Wu L."/>
            <person name="Ma J."/>
        </authorList>
    </citation>
    <scope>NUCLEOTIDE SEQUENCE [LARGE SCALE GENOMIC DNA]</scope>
    <source>
        <strain evidence="5">CCM 8933</strain>
    </source>
</reference>
<feature type="domain" description="Glycoside hydrolase family 65 central catalytic" evidence="1">
    <location>
        <begin position="430"/>
        <end position="826"/>
    </location>
</feature>
<keyword evidence="5" id="KW-1185">Reference proteome</keyword>
<accession>A0ABW1RZW3</accession>
<evidence type="ECO:0000259" key="1">
    <source>
        <dbReference type="Pfam" id="PF03632"/>
    </source>
</evidence>
<dbReference type="EMBL" id="JBHSSC010000016">
    <property type="protein sequence ID" value="MFC6180737.1"/>
    <property type="molecule type" value="Genomic_DNA"/>
</dbReference>
<evidence type="ECO:0000313" key="5">
    <source>
        <dbReference type="Proteomes" id="UP001596282"/>
    </source>
</evidence>
<dbReference type="Pfam" id="PF03633">
    <property type="entry name" value="Glyco_hydro_65C"/>
    <property type="match status" value="1"/>
</dbReference>
<sequence length="907" mass="102368">MQLIRLRIENDAMEVAYYPVDDQAATAHFLIAYNPKQGIGENLENIKVRLAGLKFEAAILENGLDYSFSDTIVGVNYDRIDVGLALTNMLNIPVVSQTAVDRDGLIKAVKTKTAYLKWHLDYYGQYQGVRNNGQEAMLTVGNGYFGLRGAYLESHADDNNYPGTYVAGIFDQETTKIKDHDVVNEDLVNLPNGQFMTFGVDHQKPFTITPHNVQDVYRSLDLKTGILTVTMLIQLASGHILQVKSQKLANMHDWHRYAIRYQITPLNFSGTVQVYSELDGSVVNGNVSRYNVFDQQHLQTLGLESQTNEMYLSGQTKTSHIDYTFGANLTSPDVDTTKAVKLTTEPQKTKQVVSLPVQANQTYTFDKNVVITTSNVKGAKATPVTASAELKQASFDDTVKSSLTYWHQCWHDADIKVKGDITSQRLLRVNVFQSFVSAAAIESGQLDASVGARGLHGEAYRGHVFWDEMFILPFYTLHRPALAKQLLLYRYRRLPAARQNAKEAGYAGAMYPWQSAQTGDEQAQFVHLNPITDTWDPDNSRLQRHVSLDIAYNVWAYYHATHDTDFLAQYGMELLLSIAAFWISKAEYNPDTDRYDISGVMGPDEFHENYPNSKKPGLKNNAYTNLMVAWLFNTIAHLRSKISNADYQKAASAAEFNSDLTNQMNTISHKLTLEINRSGIIAQFEGYFDLPTLDFRAYRQKYGDIARMDRILKAEGKTPDAYQVAKQADALMAFYNFDVPTVQKLIEKLGYQLPKEYLTHNIQYYLERTTHGSTLSRIVYAVLNQLDDNYDQAWTLFSEALFSDYYDIQGGTTAEGIHLGVMCATLLLATRNFGGVSVLGDHLQIAPKLPDQWTMIKFKHTFRQTHYTFVIDHTKVTVTADKAQPLSIAGKDYQLKADKPLTVVYHH</sequence>
<protein>
    <submittedName>
        <fullName evidence="4">Glycoside hydrolase family 65 protein</fullName>
    </submittedName>
</protein>
<dbReference type="PANTHER" id="PTHR11051:SF8">
    <property type="entry name" value="PROTEIN-GLUCOSYLGALACTOSYLHYDROXYLYSINE GLUCOSIDASE"/>
    <property type="match status" value="1"/>
</dbReference>
<dbReference type="PANTHER" id="PTHR11051">
    <property type="entry name" value="GLYCOSYL HYDROLASE-RELATED"/>
    <property type="match status" value="1"/>
</dbReference>
<dbReference type="SUPFAM" id="SSF48208">
    <property type="entry name" value="Six-hairpin glycosidases"/>
    <property type="match status" value="1"/>
</dbReference>
<gene>
    <name evidence="4" type="ORF">ACFP5Y_05850</name>
</gene>
<dbReference type="Gene3D" id="2.60.420.10">
    <property type="entry name" value="Maltose phosphorylase, domain 3"/>
    <property type="match status" value="1"/>
</dbReference>
<dbReference type="SUPFAM" id="SSF74650">
    <property type="entry name" value="Galactose mutarotase-like"/>
    <property type="match status" value="1"/>
</dbReference>
<organism evidence="4 5">
    <name type="scientific">Lactiplantibacillus daowaiensis</name>
    <dbReference type="NCBI Taxonomy" id="2559918"/>
    <lineage>
        <taxon>Bacteria</taxon>
        <taxon>Bacillati</taxon>
        <taxon>Bacillota</taxon>
        <taxon>Bacilli</taxon>
        <taxon>Lactobacillales</taxon>
        <taxon>Lactobacillaceae</taxon>
        <taxon>Lactiplantibacillus</taxon>
    </lineage>
</organism>
<dbReference type="Proteomes" id="UP001596282">
    <property type="component" value="Unassembled WGS sequence"/>
</dbReference>
<evidence type="ECO:0000313" key="4">
    <source>
        <dbReference type="EMBL" id="MFC6180737.1"/>
    </source>
</evidence>
<dbReference type="InterPro" id="IPR012341">
    <property type="entry name" value="6hp_glycosidase-like_sf"/>
</dbReference>
<dbReference type="InterPro" id="IPR037018">
    <property type="entry name" value="GH65_N"/>
</dbReference>
<dbReference type="Gene3D" id="1.50.10.10">
    <property type="match status" value="1"/>
</dbReference>
<dbReference type="Pfam" id="PF03632">
    <property type="entry name" value="Glyco_hydro_65m"/>
    <property type="match status" value="1"/>
</dbReference>
<dbReference type="InterPro" id="IPR008928">
    <property type="entry name" value="6-hairpin_glycosidase_sf"/>
</dbReference>
<dbReference type="InterPro" id="IPR005196">
    <property type="entry name" value="Glyco_hydro_65_N"/>
</dbReference>
<feature type="domain" description="Glycoside hydrolase family 65 C-terminal" evidence="2">
    <location>
        <begin position="838"/>
        <end position="889"/>
    </location>
</feature>
<evidence type="ECO:0000259" key="2">
    <source>
        <dbReference type="Pfam" id="PF03633"/>
    </source>
</evidence>
<evidence type="ECO:0000259" key="3">
    <source>
        <dbReference type="Pfam" id="PF03636"/>
    </source>
</evidence>
<name>A0ABW1RZW3_9LACO</name>
<keyword evidence="4" id="KW-0378">Hydrolase</keyword>
<dbReference type="Gene3D" id="2.70.98.40">
    <property type="entry name" value="Glycoside hydrolase, family 65, N-terminal domain"/>
    <property type="match status" value="1"/>
</dbReference>